<dbReference type="EMBL" id="VFPE01000007">
    <property type="protein sequence ID" value="TQM19800.1"/>
    <property type="molecule type" value="Genomic_DNA"/>
</dbReference>
<dbReference type="GO" id="GO:0016740">
    <property type="term" value="F:transferase activity"/>
    <property type="evidence" value="ECO:0007669"/>
    <property type="project" value="UniProtKB-KW"/>
</dbReference>
<dbReference type="InterPro" id="IPR017850">
    <property type="entry name" value="Alkaline_phosphatase_core_sf"/>
</dbReference>
<protein>
    <submittedName>
        <fullName evidence="2">Phosphoglycerol transferase MdoB-like AlkP superfamily enzyme</fullName>
    </submittedName>
</protein>
<evidence type="ECO:0000313" key="3">
    <source>
        <dbReference type="Proteomes" id="UP000320235"/>
    </source>
</evidence>
<keyword evidence="1" id="KW-1133">Transmembrane helix</keyword>
<proteinExistence type="predicted"/>
<gene>
    <name evidence="2" type="ORF">FB391_3637</name>
</gene>
<feature type="transmembrane region" description="Helical" evidence="1">
    <location>
        <begin position="16"/>
        <end position="35"/>
    </location>
</feature>
<accession>A0A543EDX3</accession>
<reference evidence="2 3" key="1">
    <citation type="submission" date="2019-06" db="EMBL/GenBank/DDBJ databases">
        <title>Sequencing the genomes of 1000 actinobacteria strains.</title>
        <authorList>
            <person name="Klenk H.-P."/>
        </authorList>
    </citation>
    <scope>NUCLEOTIDE SEQUENCE [LARGE SCALE GENOMIC DNA]</scope>
    <source>
        <strain evidence="2 3">DSM 105492</strain>
    </source>
</reference>
<dbReference type="AlphaFoldDB" id="A0A543EDX3"/>
<keyword evidence="2" id="KW-0808">Transferase</keyword>
<dbReference type="Proteomes" id="UP000320235">
    <property type="component" value="Unassembled WGS sequence"/>
</dbReference>
<feature type="transmembrane region" description="Helical" evidence="1">
    <location>
        <begin position="123"/>
        <end position="144"/>
    </location>
</feature>
<dbReference type="OrthoDB" id="1376015at2"/>
<keyword evidence="1" id="KW-0472">Membrane</keyword>
<sequence length="563" mass="58906">MSGPAAGAAGRRARRLVTAFAIVLLIVLPVLPGIIGSGGTAMLRIPVESLVVVLVLAIVPWAWLRRALAAAFGLFVTLALVLAGIDRGYEAALGIHFVPLDWPQLADAHGVVSDAIGPPLANLLVAVVVLVVLACIGGLAWAALRVARLVRRSADGRAVLAGAVAVWVAAAVVAPPLRMTDPVAAAASVGSVGTAVARTVSALQEQAAVARDIADDAYADVPADDLLGALHGKDVLIVFVESYGRVALEGDGIADGVRAVLADGEAALAAGGYATRSAWLTSPTYGGRSWLAHSTLQSGVWVDAQTAYEQVVTSDRLTLTRAFAEAGWRTVADVPSNTRTWEEGTSFYGYDTQLDAGDVGYRGPRFGYARIPDQYTLKHFADTQLAGDHDPVMAEIDLVSSHTPWAPLPQLVPWDEIGDGSVYDAQPAQSRTASAVWQNPRTVQRYYGMSVQYSLGALVSFLQNVDDPDLVVLVLGDHQPAAIVSGEVPTASPLAADASSGASGRVGPASHDVPATVIARDPAVFAAIADWGWQDGLLPGDAAPVWRMDEVRDRFFAAFDAAR</sequence>
<comment type="caution">
    <text evidence="2">The sequence shown here is derived from an EMBL/GenBank/DDBJ whole genome shotgun (WGS) entry which is preliminary data.</text>
</comment>
<evidence type="ECO:0000313" key="2">
    <source>
        <dbReference type="EMBL" id="TQM19800.1"/>
    </source>
</evidence>
<feature type="transmembrane region" description="Helical" evidence="1">
    <location>
        <begin position="156"/>
        <end position="174"/>
    </location>
</feature>
<organism evidence="2 3">
    <name type="scientific">Microbacterium kyungheense</name>
    <dbReference type="NCBI Taxonomy" id="1263636"/>
    <lineage>
        <taxon>Bacteria</taxon>
        <taxon>Bacillati</taxon>
        <taxon>Actinomycetota</taxon>
        <taxon>Actinomycetes</taxon>
        <taxon>Micrococcales</taxon>
        <taxon>Microbacteriaceae</taxon>
        <taxon>Microbacterium</taxon>
    </lineage>
</organism>
<dbReference type="RefSeq" id="WP_141896472.1">
    <property type="nucleotide sequence ID" value="NZ_BAABLH010000004.1"/>
</dbReference>
<name>A0A543EDX3_9MICO</name>
<feature type="transmembrane region" description="Helical" evidence="1">
    <location>
        <begin position="68"/>
        <end position="85"/>
    </location>
</feature>
<feature type="transmembrane region" description="Helical" evidence="1">
    <location>
        <begin position="41"/>
        <end position="61"/>
    </location>
</feature>
<dbReference type="Gene3D" id="3.40.720.10">
    <property type="entry name" value="Alkaline Phosphatase, subunit A"/>
    <property type="match status" value="1"/>
</dbReference>
<keyword evidence="3" id="KW-1185">Reference proteome</keyword>
<evidence type="ECO:0000256" key="1">
    <source>
        <dbReference type="SAM" id="Phobius"/>
    </source>
</evidence>
<keyword evidence="1" id="KW-0812">Transmembrane</keyword>